<dbReference type="InterPro" id="IPR014720">
    <property type="entry name" value="dsRBD_dom"/>
</dbReference>
<evidence type="ECO:0000256" key="8">
    <source>
        <dbReference type="ARBA" id="ARBA00022694"/>
    </source>
</evidence>
<evidence type="ECO:0000256" key="15">
    <source>
        <dbReference type="HAMAP-Rule" id="MF_00104"/>
    </source>
</evidence>
<protein>
    <recommendedName>
        <fullName evidence="15">Ribonuclease 3</fullName>
        <ecNumber evidence="15">3.1.26.3</ecNumber>
    </recommendedName>
    <alternativeName>
        <fullName evidence="15">Ribonuclease III</fullName>
        <shortName evidence="15">RNase III</shortName>
    </alternativeName>
</protein>
<dbReference type="Gene3D" id="3.30.160.20">
    <property type="match status" value="1"/>
</dbReference>
<dbReference type="GO" id="GO:0003725">
    <property type="term" value="F:double-stranded RNA binding"/>
    <property type="evidence" value="ECO:0007669"/>
    <property type="project" value="TreeGrafter"/>
</dbReference>
<evidence type="ECO:0000256" key="3">
    <source>
        <dbReference type="ARBA" id="ARBA00010183"/>
    </source>
</evidence>
<evidence type="ECO:0000256" key="6">
    <source>
        <dbReference type="ARBA" id="ARBA00022552"/>
    </source>
</evidence>
<feature type="binding site" evidence="15">
    <location>
        <position position="117"/>
    </location>
    <ligand>
        <name>Mg(2+)</name>
        <dbReference type="ChEBI" id="CHEBI:18420"/>
    </ligand>
</feature>
<reference evidence="18" key="1">
    <citation type="submission" date="2017-03" db="EMBL/GenBank/DDBJ databases">
        <authorList>
            <consortium name="AG Boll"/>
        </authorList>
    </citation>
    <scope>NUCLEOTIDE SEQUENCE [LARGE SCALE GENOMIC DNA]</scope>
    <source>
        <strain evidence="18">Chol</strain>
    </source>
</reference>
<dbReference type="GO" id="GO:0010468">
    <property type="term" value="P:regulation of gene expression"/>
    <property type="evidence" value="ECO:0007669"/>
    <property type="project" value="TreeGrafter"/>
</dbReference>
<dbReference type="GO" id="GO:0046872">
    <property type="term" value="F:metal ion binding"/>
    <property type="evidence" value="ECO:0007669"/>
    <property type="project" value="UniProtKB-KW"/>
</dbReference>
<feature type="domain" description="DRBM" evidence="16">
    <location>
        <begin position="155"/>
        <end position="225"/>
    </location>
</feature>
<feature type="active site" evidence="15">
    <location>
        <position position="45"/>
    </location>
</feature>
<dbReference type="CDD" id="cd10845">
    <property type="entry name" value="DSRM_RNAse_III_family"/>
    <property type="match status" value="1"/>
</dbReference>
<proteinExistence type="inferred from homology"/>
<evidence type="ECO:0000256" key="5">
    <source>
        <dbReference type="ARBA" id="ARBA00022490"/>
    </source>
</evidence>
<comment type="function">
    <text evidence="15">Digests double-stranded RNA. Involved in the processing of primary rRNA transcript to yield the immediate precursors to the large and small rRNAs (23S and 16S). Processes some mRNAs, and tRNAs when they are encoded in the rRNA operon. Processes pre-crRNA and tracrRNA of type II CRISPR loci if present in the organism.</text>
</comment>
<dbReference type="GO" id="GO:0042802">
    <property type="term" value="F:identical protein binding"/>
    <property type="evidence" value="ECO:0007669"/>
    <property type="project" value="UniProtKB-ARBA"/>
</dbReference>
<comment type="subunit">
    <text evidence="4 15">Homodimer.</text>
</comment>
<evidence type="ECO:0000256" key="2">
    <source>
        <dbReference type="ARBA" id="ARBA00004496"/>
    </source>
</evidence>
<evidence type="ECO:0000256" key="1">
    <source>
        <dbReference type="ARBA" id="ARBA00000109"/>
    </source>
</evidence>
<dbReference type="GO" id="GO:0008033">
    <property type="term" value="P:tRNA processing"/>
    <property type="evidence" value="ECO:0007669"/>
    <property type="project" value="UniProtKB-KW"/>
</dbReference>
<dbReference type="GO" id="GO:0006364">
    <property type="term" value="P:rRNA processing"/>
    <property type="evidence" value="ECO:0007669"/>
    <property type="project" value="UniProtKB-UniRule"/>
</dbReference>
<dbReference type="FunFam" id="3.30.160.20:FF:000003">
    <property type="entry name" value="Ribonuclease 3"/>
    <property type="match status" value="1"/>
</dbReference>
<dbReference type="GO" id="GO:0006397">
    <property type="term" value="P:mRNA processing"/>
    <property type="evidence" value="ECO:0007669"/>
    <property type="project" value="UniProtKB-UniRule"/>
</dbReference>
<keyword evidence="6 15" id="KW-0698">rRNA processing</keyword>
<feature type="binding site" evidence="15">
    <location>
        <position position="114"/>
    </location>
    <ligand>
        <name>Mg(2+)</name>
        <dbReference type="ChEBI" id="CHEBI:18420"/>
    </ligand>
</feature>
<comment type="similarity">
    <text evidence="3">Belongs to the ribonuclease III family.</text>
</comment>
<dbReference type="Pfam" id="PF14622">
    <property type="entry name" value="Ribonucleas_3_3"/>
    <property type="match status" value="1"/>
</dbReference>
<dbReference type="Pfam" id="PF00035">
    <property type="entry name" value="dsrm"/>
    <property type="match status" value="1"/>
</dbReference>
<dbReference type="EMBL" id="LT837803">
    <property type="protein sequence ID" value="SMB26096.1"/>
    <property type="molecule type" value="Genomic_DNA"/>
</dbReference>
<evidence type="ECO:0000256" key="13">
    <source>
        <dbReference type="ARBA" id="ARBA00022842"/>
    </source>
</evidence>
<keyword evidence="5 15" id="KW-0963">Cytoplasm</keyword>
<evidence type="ECO:0000313" key="18">
    <source>
        <dbReference type="EMBL" id="SMB26096.1"/>
    </source>
</evidence>
<keyword evidence="14 15" id="KW-0694">RNA-binding</keyword>
<accession>A0A7Z7HRG4</accession>
<evidence type="ECO:0000256" key="4">
    <source>
        <dbReference type="ARBA" id="ARBA00011738"/>
    </source>
</evidence>
<dbReference type="GO" id="GO:0019843">
    <property type="term" value="F:rRNA binding"/>
    <property type="evidence" value="ECO:0007669"/>
    <property type="project" value="UniProtKB-KW"/>
</dbReference>
<dbReference type="SUPFAM" id="SSF69065">
    <property type="entry name" value="RNase III domain-like"/>
    <property type="match status" value="1"/>
</dbReference>
<keyword evidence="10 15" id="KW-0479">Metal-binding</keyword>
<dbReference type="PANTHER" id="PTHR11207:SF0">
    <property type="entry name" value="RIBONUCLEASE 3"/>
    <property type="match status" value="1"/>
</dbReference>
<evidence type="ECO:0000256" key="7">
    <source>
        <dbReference type="ARBA" id="ARBA00022664"/>
    </source>
</evidence>
<dbReference type="GO" id="GO:0004525">
    <property type="term" value="F:ribonuclease III activity"/>
    <property type="evidence" value="ECO:0007669"/>
    <property type="project" value="UniProtKB-UniRule"/>
</dbReference>
<dbReference type="NCBIfam" id="TIGR02191">
    <property type="entry name" value="RNaseIII"/>
    <property type="match status" value="1"/>
</dbReference>
<dbReference type="EC" id="3.1.26.3" evidence="15"/>
<comment type="catalytic activity">
    <reaction evidence="1 15">
        <text>Endonucleolytic cleavage to 5'-phosphomonoester.</text>
        <dbReference type="EC" id="3.1.26.3"/>
    </reaction>
</comment>
<feature type="active site" evidence="15">
    <location>
        <position position="117"/>
    </location>
</feature>
<feature type="binding site" evidence="15">
    <location>
        <position position="41"/>
    </location>
    <ligand>
        <name>Mg(2+)</name>
        <dbReference type="ChEBI" id="CHEBI:18420"/>
    </ligand>
</feature>
<dbReference type="HAMAP" id="MF_00104">
    <property type="entry name" value="RNase_III"/>
    <property type="match status" value="1"/>
</dbReference>
<dbReference type="CDD" id="cd00593">
    <property type="entry name" value="RIBOc"/>
    <property type="match status" value="1"/>
</dbReference>
<comment type="subcellular location">
    <subcellularLocation>
        <location evidence="2 15">Cytoplasm</location>
    </subcellularLocation>
</comment>
<name>A0A7Z7HRG4_9PROT</name>
<dbReference type="PROSITE" id="PS50137">
    <property type="entry name" value="DS_RBD"/>
    <property type="match status" value="1"/>
</dbReference>
<sequence>MRTERLERLERALGHTFLRRELLQQAVTHRSYGTPHNERIEFLGDSVLNCVIAARLFELFPGLREGELSRLRANLVRQETLFAIAQELTLGNYLRLGEGELKSGGFRRPSILADALEALFGAIFLEAGFEAARSVILRLYDAQFKAIDPRQAGKDPKTALQEILQGRRLALPQYVLLTTRGEAHAQEFEVECRVAELDVCVRGIGSSRRSAEQEAAQQVCRILDGR</sequence>
<evidence type="ECO:0000256" key="12">
    <source>
        <dbReference type="ARBA" id="ARBA00022801"/>
    </source>
</evidence>
<dbReference type="InterPro" id="IPR036389">
    <property type="entry name" value="RNase_III_sf"/>
</dbReference>
<keyword evidence="11 15" id="KW-0255">Endonuclease</keyword>
<dbReference type="Gene3D" id="1.10.1520.10">
    <property type="entry name" value="Ribonuclease III domain"/>
    <property type="match status" value="1"/>
</dbReference>
<dbReference type="PROSITE" id="PS50142">
    <property type="entry name" value="RNASE_3_2"/>
    <property type="match status" value="1"/>
</dbReference>
<organism evidence="18 19">
    <name type="scientific">Sterolibacterium denitrificans</name>
    <dbReference type="NCBI Taxonomy" id="157592"/>
    <lineage>
        <taxon>Bacteria</taxon>
        <taxon>Pseudomonadati</taxon>
        <taxon>Pseudomonadota</taxon>
        <taxon>Betaproteobacteria</taxon>
        <taxon>Nitrosomonadales</taxon>
        <taxon>Sterolibacteriaceae</taxon>
        <taxon>Sterolibacterium</taxon>
    </lineage>
</organism>
<keyword evidence="7 15" id="KW-0507">mRNA processing</keyword>
<evidence type="ECO:0000313" key="19">
    <source>
        <dbReference type="Proteomes" id="UP000242886"/>
    </source>
</evidence>
<keyword evidence="8 15" id="KW-0819">tRNA processing</keyword>
<dbReference type="FunFam" id="1.10.1520.10:FF:000001">
    <property type="entry name" value="Ribonuclease 3"/>
    <property type="match status" value="1"/>
</dbReference>
<dbReference type="SUPFAM" id="SSF54768">
    <property type="entry name" value="dsRNA-binding domain-like"/>
    <property type="match status" value="1"/>
</dbReference>
<comment type="cofactor">
    <cofactor evidence="15">
        <name>Mg(2+)</name>
        <dbReference type="ChEBI" id="CHEBI:18420"/>
    </cofactor>
</comment>
<keyword evidence="9 15" id="KW-0540">Nuclease</keyword>
<evidence type="ECO:0000256" key="10">
    <source>
        <dbReference type="ARBA" id="ARBA00022723"/>
    </source>
</evidence>
<keyword evidence="19" id="KW-1185">Reference proteome</keyword>
<dbReference type="GO" id="GO:0005737">
    <property type="term" value="C:cytoplasm"/>
    <property type="evidence" value="ECO:0007669"/>
    <property type="project" value="UniProtKB-SubCell"/>
</dbReference>
<evidence type="ECO:0000259" key="16">
    <source>
        <dbReference type="PROSITE" id="PS50137"/>
    </source>
</evidence>
<evidence type="ECO:0000259" key="17">
    <source>
        <dbReference type="PROSITE" id="PS50142"/>
    </source>
</evidence>
<dbReference type="Proteomes" id="UP000242886">
    <property type="component" value="Chromosome SDENCHOL"/>
</dbReference>
<evidence type="ECO:0000256" key="9">
    <source>
        <dbReference type="ARBA" id="ARBA00022722"/>
    </source>
</evidence>
<dbReference type="InterPro" id="IPR011907">
    <property type="entry name" value="RNase_III"/>
</dbReference>
<keyword evidence="15" id="KW-0699">rRNA-binding</keyword>
<dbReference type="RefSeq" id="WP_154716599.1">
    <property type="nucleotide sequence ID" value="NZ_LT837803.1"/>
</dbReference>
<keyword evidence="13 15" id="KW-0460">Magnesium</keyword>
<feature type="domain" description="RNase III" evidence="17">
    <location>
        <begin position="6"/>
        <end position="128"/>
    </location>
</feature>
<dbReference type="PANTHER" id="PTHR11207">
    <property type="entry name" value="RIBONUCLEASE III"/>
    <property type="match status" value="1"/>
</dbReference>
<evidence type="ECO:0000256" key="11">
    <source>
        <dbReference type="ARBA" id="ARBA00022759"/>
    </source>
</evidence>
<dbReference type="AlphaFoldDB" id="A0A7Z7HRG4"/>
<gene>
    <name evidence="15 18" type="primary">rnc</name>
    <name evidence="18" type="ORF">SDENCHOL_20053</name>
</gene>
<evidence type="ECO:0000256" key="14">
    <source>
        <dbReference type="ARBA" id="ARBA00022884"/>
    </source>
</evidence>
<dbReference type="SMART" id="SM00535">
    <property type="entry name" value="RIBOc"/>
    <property type="match status" value="1"/>
</dbReference>
<dbReference type="SMART" id="SM00358">
    <property type="entry name" value="DSRM"/>
    <property type="match status" value="1"/>
</dbReference>
<keyword evidence="12 15" id="KW-0378">Hydrolase</keyword>
<dbReference type="InterPro" id="IPR000999">
    <property type="entry name" value="RNase_III_dom"/>
</dbReference>